<reference evidence="1 2" key="1">
    <citation type="submission" date="2019-08" db="EMBL/GenBank/DDBJ databases">
        <authorList>
            <person name="Vazquez-Campos X."/>
        </authorList>
    </citation>
    <scope>NUCLEOTIDE SEQUENCE [LARGE SCALE GENOMIC DNA]</scope>
    <source>
        <strain evidence="1">LFW-283_2</strain>
    </source>
</reference>
<protein>
    <submittedName>
        <fullName evidence="1">Uncharacterized protein</fullName>
    </submittedName>
</protein>
<comment type="caution">
    <text evidence="1">The sequence shown here is derived from an EMBL/GenBank/DDBJ whole genome shotgun (WGS) entry which is preliminary data.</text>
</comment>
<proteinExistence type="predicted"/>
<dbReference type="CDD" id="cd11714">
    <property type="entry name" value="GINS_A_archaea"/>
    <property type="match status" value="1"/>
</dbReference>
<evidence type="ECO:0000313" key="1">
    <source>
        <dbReference type="EMBL" id="VVC04728.1"/>
    </source>
</evidence>
<name>A0A5E4LUI7_9ARCH</name>
<dbReference type="Gene3D" id="1.20.58.1030">
    <property type="match status" value="1"/>
</dbReference>
<dbReference type="EMBL" id="CABMJJ010000010">
    <property type="protein sequence ID" value="VVC04728.1"/>
    <property type="molecule type" value="Genomic_DNA"/>
</dbReference>
<evidence type="ECO:0000313" key="2">
    <source>
        <dbReference type="Proteomes" id="UP000789941"/>
    </source>
</evidence>
<accession>A0A5E4LUI7</accession>
<organism evidence="1 2">
    <name type="scientific">Candidatus Bilamarchaeum dharawalense</name>
    <dbReference type="NCBI Taxonomy" id="2885759"/>
    <lineage>
        <taxon>Archaea</taxon>
        <taxon>Candidatus Micrarchaeota</taxon>
        <taxon>Candidatus Micrarchaeia</taxon>
        <taxon>Candidatus Anstonellales</taxon>
        <taxon>Candidatus Bilamarchaeaceae</taxon>
        <taxon>Candidatus Bilamarchaeum</taxon>
    </lineage>
</organism>
<sequence length="171" mass="19354">MVLNYSELRDIQKREMDSSAIVSLPEDFYHTVSQLLAKRNAEAVVSKSLLAIKEYENIKKIILAITAKREEKIVLMAVRGEKEGIGLTLEEREMLKELSSIIKKSRIDMQAIWASEDPTAGNSRKIKVLKDISQYRGLDNAVYGPFKQGDEQMLPKAEAEWLLKAGMAEIL</sequence>
<gene>
    <name evidence="1" type="ORF">LFW2832_01081</name>
</gene>
<dbReference type="AlphaFoldDB" id="A0A5E4LUI7"/>
<dbReference type="Gene3D" id="3.40.5.50">
    <property type="match status" value="1"/>
</dbReference>
<dbReference type="Proteomes" id="UP000789941">
    <property type="component" value="Unassembled WGS sequence"/>
</dbReference>